<evidence type="ECO:0000313" key="2">
    <source>
        <dbReference type="Proteomes" id="UP000321362"/>
    </source>
</evidence>
<protein>
    <recommendedName>
        <fullName evidence="3">Phosphatidylcholine 1-acylhydrolase</fullName>
    </recommendedName>
</protein>
<dbReference type="GO" id="GO:0006629">
    <property type="term" value="P:lipid metabolic process"/>
    <property type="evidence" value="ECO:0007669"/>
    <property type="project" value="InterPro"/>
</dbReference>
<dbReference type="Proteomes" id="UP000321362">
    <property type="component" value="Chromosome"/>
</dbReference>
<reference evidence="1 2" key="1">
    <citation type="journal article" date="2013" name="J. Microbiol.">
        <title>Mucilaginibacter ginsenosidivorax sp. nov., with ginsenoside converting activity isolated from sediment.</title>
        <authorList>
            <person name="Kim J.K."/>
            <person name="Choi T.E."/>
            <person name="Liu Q.M."/>
            <person name="Park H.Y."/>
            <person name="Yi T.H."/>
            <person name="Yoon M.H."/>
            <person name="Kim S.C."/>
            <person name="Im W.T."/>
        </authorList>
    </citation>
    <scope>NUCLEOTIDE SEQUENCE [LARGE SCALE GENOMIC DNA]</scope>
    <source>
        <strain evidence="1 2">KHI28</strain>
    </source>
</reference>
<dbReference type="RefSeq" id="WP_147055438.1">
    <property type="nucleotide sequence ID" value="NZ_CP042437.1"/>
</dbReference>
<proteinExistence type="predicted"/>
<dbReference type="Gene3D" id="2.40.230.10">
    <property type="entry name" value="Phospholipase A1"/>
    <property type="match status" value="1"/>
</dbReference>
<evidence type="ECO:0008006" key="3">
    <source>
        <dbReference type="Google" id="ProtNLM"/>
    </source>
</evidence>
<dbReference type="KEGG" id="mgk:FSB76_17235"/>
<name>A0A5B8W280_9SPHI</name>
<dbReference type="InterPro" id="IPR036541">
    <property type="entry name" value="PLipase_A1_sf"/>
</dbReference>
<accession>A0A5B8W280</accession>
<dbReference type="EMBL" id="CP042437">
    <property type="protein sequence ID" value="QEC77599.1"/>
    <property type="molecule type" value="Genomic_DNA"/>
</dbReference>
<dbReference type="AlphaFoldDB" id="A0A5B8W280"/>
<organism evidence="1 2">
    <name type="scientific">Mucilaginibacter ginsenosidivorax</name>
    <dbReference type="NCBI Taxonomy" id="862126"/>
    <lineage>
        <taxon>Bacteria</taxon>
        <taxon>Pseudomonadati</taxon>
        <taxon>Bacteroidota</taxon>
        <taxon>Sphingobacteriia</taxon>
        <taxon>Sphingobacteriales</taxon>
        <taxon>Sphingobacteriaceae</taxon>
        <taxon>Mucilaginibacter</taxon>
    </lineage>
</organism>
<dbReference type="GO" id="GO:0016020">
    <property type="term" value="C:membrane"/>
    <property type="evidence" value="ECO:0007669"/>
    <property type="project" value="InterPro"/>
</dbReference>
<gene>
    <name evidence="1" type="ORF">FSB76_17235</name>
</gene>
<evidence type="ECO:0000313" key="1">
    <source>
        <dbReference type="EMBL" id="QEC77599.1"/>
    </source>
</evidence>
<sequence>MNNFTFTKARASKATTAFQHKLKRAPSKIIFGLVFVLFQSITARAATLSSDTSRRADSLRLSRHIINHAFDNIFEENMRLSLAGNEYFQPDKTQLVADLSPNFILFSTPKSRFFFEFTSRVKIRLLDTRDAPVKSPSYMPNANVFYRLNEDTYRPKFLSFGYSHHSNGVRGPSLNKDGTFNVDSGKFTTNFYTLTYYTGKRVDKPGLTINRYDNVALEVHAGLFNLGLSQGLKDHYGFVRINGSRMYNFVKAYDDPLEQGRKTYENWQRIQFDFTYIADKYDNYSTFDVKKRLNVSLKYYYSFPFMQGTAFMVGAGYRGQDDYNQSFQDSYGYGMIGIAANLSFGFHKHAE</sequence>
<dbReference type="GO" id="GO:0004620">
    <property type="term" value="F:phospholipase activity"/>
    <property type="evidence" value="ECO:0007669"/>
    <property type="project" value="InterPro"/>
</dbReference>
<dbReference type="OrthoDB" id="977150at2"/>
<keyword evidence="2" id="KW-1185">Reference proteome</keyword>